<dbReference type="EMBL" id="JEMN01001031">
    <property type="protein sequence ID" value="KXH51166.1"/>
    <property type="molecule type" value="Genomic_DNA"/>
</dbReference>
<dbReference type="OrthoDB" id="1896086at2759"/>
<accession>A0A135TSL7</accession>
<keyword evidence="3" id="KW-1185">Reference proteome</keyword>
<sequence length="770" mass="82329">MGSAVVRCLFTCIIAAVLAVAQEEKVFDLGQLSQYQGNGKLPDLSGKVIWMSGKEGAGFHVALSPDTQDEVRKTLIGCEKTDDKCYQDVREVIQTANFVIDAEIELRHFGHFLSKTFKSKGSAFTTIAMLLLSAWSLKHAEQPTIQFADSIIPDTQASNAADLADTKTIILSAEGKGVATITPVPDPTRPEGTATPLITPIATAIAGYTPGDLMVTMDEGLAKRLEEIIRRSTDCLDGRQFDSYANGKRAAQFGAAICGAQGAIGMATPGGPLEDLLLMNPPNLPFTAGNVANAALVVTEFVRDFAPLMNIGESAAQGIGEVVFMMAYNTLIETLPLGDKNPIKQKFMSGTITTPPASATATTMSGCSRSTACEASCEDVGIMFQYCETSCGAVSGCRTDAGSQTSTPITTVTTKAWIPPPAETGVPTTTLTPSANPSCAMDTPAEIQWDAFAGSKYNVAAKFCQEVDALASQALSWVVDISGNNQEAKLQARTPPVTLDPYKGYIVNLDWKPNMVFDAGSCQKSCLDAYKTVANTCGHTGGEGNVMAEKGQYDAGCGTYSYQITNTAPRKGQLRCNSEGDFPKHKDVHEVTVKQGLKAMCNEVLPDVVTPGHEAITRIYYSKYFNAAKLKYTVAWRKQCSPAVTEQNPKEPWGGGTIGCRQLFYQLWTDSALAAGSAAKDCAFFYDSTVSDPFMASIPASNAQWYCKNDIGGTMEDKESNISNSATNPNFRCGNCRGARSSTKDYDIPDKIGNYAIRCGYYAPGKCTAS</sequence>
<name>A0A135TSL7_9PEZI</name>
<evidence type="ECO:0000313" key="2">
    <source>
        <dbReference type="EMBL" id="KXH51166.1"/>
    </source>
</evidence>
<feature type="chain" id="PRO_5007804099" evidence="1">
    <location>
        <begin position="20"/>
        <end position="770"/>
    </location>
</feature>
<proteinExistence type="predicted"/>
<evidence type="ECO:0000256" key="1">
    <source>
        <dbReference type="SAM" id="SignalP"/>
    </source>
</evidence>
<keyword evidence="1" id="KW-0732">Signal</keyword>
<protein>
    <submittedName>
        <fullName evidence="2">Uncharacterized protein</fullName>
    </submittedName>
</protein>
<organism evidence="2 3">
    <name type="scientific">Colletotrichum nymphaeae SA-01</name>
    <dbReference type="NCBI Taxonomy" id="1460502"/>
    <lineage>
        <taxon>Eukaryota</taxon>
        <taxon>Fungi</taxon>
        <taxon>Dikarya</taxon>
        <taxon>Ascomycota</taxon>
        <taxon>Pezizomycotina</taxon>
        <taxon>Sordariomycetes</taxon>
        <taxon>Hypocreomycetidae</taxon>
        <taxon>Glomerellales</taxon>
        <taxon>Glomerellaceae</taxon>
        <taxon>Colletotrichum</taxon>
        <taxon>Colletotrichum acutatum species complex</taxon>
    </lineage>
</organism>
<gene>
    <name evidence="2" type="ORF">CNYM01_04496</name>
</gene>
<dbReference type="Proteomes" id="UP000070054">
    <property type="component" value="Unassembled WGS sequence"/>
</dbReference>
<evidence type="ECO:0000313" key="3">
    <source>
        <dbReference type="Proteomes" id="UP000070054"/>
    </source>
</evidence>
<dbReference type="AlphaFoldDB" id="A0A135TSL7"/>
<comment type="caution">
    <text evidence="2">The sequence shown here is derived from an EMBL/GenBank/DDBJ whole genome shotgun (WGS) entry which is preliminary data.</text>
</comment>
<reference evidence="2 3" key="1">
    <citation type="submission" date="2014-02" db="EMBL/GenBank/DDBJ databases">
        <title>The genome sequence of Colletotrichum nymphaeae SA-01.</title>
        <authorList>
            <person name="Baroncelli R."/>
            <person name="Thon M.R."/>
        </authorList>
    </citation>
    <scope>NUCLEOTIDE SEQUENCE [LARGE SCALE GENOMIC DNA]</scope>
    <source>
        <strain evidence="2 3">SA-01</strain>
    </source>
</reference>
<feature type="signal peptide" evidence="1">
    <location>
        <begin position="1"/>
        <end position="19"/>
    </location>
</feature>